<keyword evidence="4" id="KW-0732">Signal</keyword>
<dbReference type="Proteomes" id="UP000253740">
    <property type="component" value="Unassembled WGS sequence"/>
</dbReference>
<dbReference type="EMBL" id="DF952378">
    <property type="protein sequence ID" value="GAN44496.1"/>
    <property type="molecule type" value="Genomic_DNA"/>
</dbReference>
<dbReference type="HOGENOM" id="CLU_068027_0_0_6"/>
<dbReference type="GO" id="GO:0003755">
    <property type="term" value="F:peptidyl-prolyl cis-trans isomerase activity"/>
    <property type="evidence" value="ECO:0007669"/>
    <property type="project" value="UniProtKB-KW"/>
</dbReference>
<dbReference type="InterPro" id="IPR002130">
    <property type="entry name" value="Cyclophilin-type_PPIase_dom"/>
</dbReference>
<evidence type="ECO:0000313" key="8">
    <source>
        <dbReference type="Proteomes" id="UP000253740"/>
    </source>
</evidence>
<evidence type="ECO:0000313" key="6">
    <source>
        <dbReference type="EMBL" id="GAN44496.1"/>
    </source>
</evidence>
<evidence type="ECO:0000256" key="1">
    <source>
        <dbReference type="ARBA" id="ARBA00013194"/>
    </source>
</evidence>
<dbReference type="Gene3D" id="2.40.100.10">
    <property type="entry name" value="Cyclophilin-like"/>
    <property type="match status" value="1"/>
</dbReference>
<reference evidence="6" key="1">
    <citation type="submission" date="2015-03" db="EMBL/GenBank/DDBJ databases">
        <title>Draft genome sequence of Mizugakiibacter sediminis skMP5.</title>
        <authorList>
            <person name="Watanabe T."/>
            <person name="Kojima H."/>
            <person name="Fukui M."/>
        </authorList>
    </citation>
    <scope>NUCLEOTIDE SEQUENCE</scope>
    <source>
        <strain evidence="6">SkMP5</strain>
    </source>
</reference>
<dbReference type="Pfam" id="PF00160">
    <property type="entry name" value="Pro_isomerase"/>
    <property type="match status" value="1"/>
</dbReference>
<dbReference type="PANTHER" id="PTHR43246">
    <property type="entry name" value="PEPTIDYL-PROLYL CIS-TRANS ISOMERASE CYP38, CHLOROPLASTIC"/>
    <property type="match status" value="1"/>
</dbReference>
<dbReference type="STRING" id="1475481.GCA_000953855_01109"/>
<evidence type="ECO:0000256" key="2">
    <source>
        <dbReference type="ARBA" id="ARBA00023110"/>
    </source>
</evidence>
<dbReference type="EC" id="5.2.1.8" evidence="1"/>
<dbReference type="PROSITE" id="PS50072">
    <property type="entry name" value="CSA_PPIASE_2"/>
    <property type="match status" value="1"/>
</dbReference>
<dbReference type="OrthoDB" id="9807797at2"/>
<proteinExistence type="predicted"/>
<keyword evidence="8" id="KW-1185">Reference proteome</keyword>
<organism evidence="7">
    <name type="scientific">Mizugakiibacter sediminis</name>
    <dbReference type="NCBI Taxonomy" id="1475481"/>
    <lineage>
        <taxon>Bacteria</taxon>
        <taxon>Pseudomonadati</taxon>
        <taxon>Pseudomonadota</taxon>
        <taxon>Gammaproteobacteria</taxon>
        <taxon>Lysobacterales</taxon>
        <taxon>Rhodanobacteraceae</taxon>
        <taxon>Mizugakiibacter</taxon>
    </lineage>
</organism>
<gene>
    <name evidence="6" type="ORF">MBSD_1031</name>
    <name evidence="7" type="ORF">MBSD_n1089</name>
</gene>
<feature type="chain" id="PRO_5007415094" description="peptidylprolyl isomerase" evidence="4">
    <location>
        <begin position="25"/>
        <end position="307"/>
    </location>
</feature>
<keyword evidence="3 7" id="KW-0413">Isomerase</keyword>
<dbReference type="SUPFAM" id="SSF50891">
    <property type="entry name" value="Cyclophilin-like"/>
    <property type="match status" value="1"/>
</dbReference>
<dbReference type="AlphaFoldDB" id="A0A0K8QLR0"/>
<evidence type="ECO:0000313" key="7">
    <source>
        <dbReference type="EMBL" id="GAP65798.1"/>
    </source>
</evidence>
<dbReference type="EMBL" id="DF970177">
    <property type="protein sequence ID" value="GAP65798.1"/>
    <property type="molecule type" value="Genomic_DNA"/>
</dbReference>
<feature type="signal peptide" evidence="4">
    <location>
        <begin position="1"/>
        <end position="24"/>
    </location>
</feature>
<evidence type="ECO:0000256" key="4">
    <source>
        <dbReference type="SAM" id="SignalP"/>
    </source>
</evidence>
<reference evidence="7" key="2">
    <citation type="submission" date="2015-08" db="EMBL/GenBank/DDBJ databases">
        <title>Complete DNA Sequence of Pseudomonas syringae pv. actinidiae, the Causal Agent of Kiwifruit Canker Disease.</title>
        <authorList>
            <person name="Rikkerink E.H.A."/>
            <person name="Fineran P.C."/>
        </authorList>
    </citation>
    <scope>NUCLEOTIDE SEQUENCE</scope>
    <source>
        <strain evidence="7">SkMP5</strain>
    </source>
</reference>
<dbReference type="InterPro" id="IPR029000">
    <property type="entry name" value="Cyclophilin-like_dom_sf"/>
</dbReference>
<evidence type="ECO:0000259" key="5">
    <source>
        <dbReference type="PROSITE" id="PS50072"/>
    </source>
</evidence>
<dbReference type="InterPro" id="IPR044665">
    <property type="entry name" value="E_coli_cyclophilin_A-like"/>
</dbReference>
<dbReference type="RefSeq" id="WP_062535895.1">
    <property type="nucleotide sequence ID" value="NZ_DF970177.1"/>
</dbReference>
<evidence type="ECO:0000256" key="3">
    <source>
        <dbReference type="ARBA" id="ARBA00023235"/>
    </source>
</evidence>
<accession>A0A0K8QLR0</accession>
<protein>
    <recommendedName>
        <fullName evidence="1">peptidylprolyl isomerase</fullName>
        <ecNumber evidence="1">5.2.1.8</ecNumber>
    </recommendedName>
</protein>
<sequence>MRPALRPSTLLLCALALVASAAIAAAAAKPRTMQEVLDASQPSDWRALDPAHTLYMDLPGGRVVIELAPAFAPLHAANIETLARARYWDGLAILRVQDNFVAQWGDPEADQPGKRRPLGEAKATLPPEFVRPAAGLPFTRLPDGDVYAPEVGFSDGFPVARDPRRGEAWLAHCYGMVGAGRDNAVDSGPGTELYAVIGQAPRQLDRNIALVGRVVQGMELLAALPRGSGPLGFYEQPQQRVPILRVRLAADLPPAERTNLEVLRTDTPTFAALVESRRNRRDDWYKVPAAHIDLCNVPLPVRAAPKR</sequence>
<name>A0A0K8QLR0_9GAMM</name>
<feature type="domain" description="PPIase cyclophilin-type" evidence="5">
    <location>
        <begin position="59"/>
        <end position="248"/>
    </location>
</feature>
<keyword evidence="2" id="KW-0697">Rotamase</keyword>